<dbReference type="Pfam" id="PF07311">
    <property type="entry name" value="Dodecin"/>
    <property type="match status" value="1"/>
</dbReference>
<dbReference type="EMBL" id="CP031264">
    <property type="protein sequence ID" value="AXI78873.1"/>
    <property type="molecule type" value="Genomic_DNA"/>
</dbReference>
<organism evidence="1 2">
    <name type="scientific">Peterkaempfera bronchialis</name>
    <dbReference type="NCBI Taxonomy" id="2126346"/>
    <lineage>
        <taxon>Bacteria</taxon>
        <taxon>Bacillati</taxon>
        <taxon>Actinomycetota</taxon>
        <taxon>Actinomycetes</taxon>
        <taxon>Kitasatosporales</taxon>
        <taxon>Streptomycetaceae</taxon>
        <taxon>Peterkaempfera</taxon>
    </lineage>
</organism>
<dbReference type="InterPro" id="IPR050049">
    <property type="entry name" value="Dodecin_bact"/>
</dbReference>
<keyword evidence="2" id="KW-1185">Reference proteome</keyword>
<dbReference type="KEGG" id="stri:C7M71_017080"/>
<dbReference type="PANTHER" id="PTHR39324">
    <property type="entry name" value="CALCIUM DODECIN"/>
    <property type="match status" value="1"/>
</dbReference>
<evidence type="ECO:0000313" key="1">
    <source>
        <dbReference type="EMBL" id="AXI78873.1"/>
    </source>
</evidence>
<dbReference type="InterPro" id="IPR025543">
    <property type="entry name" value="Dodecin-like"/>
</dbReference>
<dbReference type="RefSeq" id="WP_111489509.1">
    <property type="nucleotide sequence ID" value="NZ_CP031264.1"/>
</dbReference>
<proteinExistence type="predicted"/>
<accession>A0A345SYR8</accession>
<dbReference type="InterPro" id="IPR009923">
    <property type="entry name" value="Dodecin"/>
</dbReference>
<dbReference type="AlphaFoldDB" id="A0A345SYR8"/>
<evidence type="ECO:0000313" key="2">
    <source>
        <dbReference type="Proteomes" id="UP000249340"/>
    </source>
</evidence>
<dbReference type="Gene3D" id="3.30.1660.10">
    <property type="entry name" value="Flavin-binding protein dodecin"/>
    <property type="match status" value="1"/>
</dbReference>
<reference evidence="2" key="1">
    <citation type="submission" date="2018-07" db="EMBL/GenBank/DDBJ databases">
        <title>Streptacidiphilus bronchialis DSM 106435 chromosome.</title>
        <authorList>
            <person name="Batra D."/>
            <person name="Gulvik C.A."/>
        </authorList>
    </citation>
    <scope>NUCLEOTIDE SEQUENCE [LARGE SCALE GENOMIC DNA]</scope>
    <source>
        <strain evidence="2">DSM 106435</strain>
    </source>
</reference>
<name>A0A345SYR8_9ACTN</name>
<sequence length="75" mass="8368">MSNHTYRVTEIVGSSKDGVDAAVRNAISRASETLRHLDWFEVVQVRGHIEDGRIEHYQVGVKVGFRLEDGESVAS</sequence>
<dbReference type="SUPFAM" id="SSF89807">
    <property type="entry name" value="Dodecin-like"/>
    <property type="match status" value="1"/>
</dbReference>
<gene>
    <name evidence="1" type="ORF">C7M71_017080</name>
</gene>
<dbReference type="Proteomes" id="UP000249340">
    <property type="component" value="Chromosome"/>
</dbReference>
<dbReference type="OrthoDB" id="9805889at2"/>
<dbReference type="PANTHER" id="PTHR39324:SF1">
    <property type="entry name" value="CALCIUM DODECIN"/>
    <property type="match status" value="1"/>
</dbReference>
<dbReference type="InterPro" id="IPR036694">
    <property type="entry name" value="Dodecin-like_sf"/>
</dbReference>
<protein>
    <submittedName>
        <fullName evidence="1">Dodecin domain-containing protein</fullName>
    </submittedName>
</protein>
<dbReference type="NCBIfam" id="NF043052">
    <property type="entry name" value="DodecBact"/>
    <property type="match status" value="1"/>
</dbReference>